<dbReference type="GO" id="GO:0009103">
    <property type="term" value="P:lipopolysaccharide biosynthetic process"/>
    <property type="evidence" value="ECO:0007669"/>
    <property type="project" value="TreeGrafter"/>
</dbReference>
<evidence type="ECO:0000313" key="4">
    <source>
        <dbReference type="Proteomes" id="UP000295293"/>
    </source>
</evidence>
<reference evidence="3 4" key="1">
    <citation type="submission" date="2019-03" db="EMBL/GenBank/DDBJ databases">
        <title>Genomic Encyclopedia of Type Strains, Phase IV (KMG-IV): sequencing the most valuable type-strain genomes for metagenomic binning, comparative biology and taxonomic classification.</title>
        <authorList>
            <person name="Goeker M."/>
        </authorList>
    </citation>
    <scope>NUCLEOTIDE SEQUENCE [LARGE SCALE GENOMIC DNA]</scope>
    <source>
        <strain evidence="3 4">DSM 21667</strain>
    </source>
</reference>
<gene>
    <name evidence="3" type="ORF">DFR29_11128</name>
</gene>
<dbReference type="Proteomes" id="UP000295293">
    <property type="component" value="Unassembled WGS sequence"/>
</dbReference>
<organism evidence="3 4">
    <name type="scientific">Tahibacter aquaticus</name>
    <dbReference type="NCBI Taxonomy" id="520092"/>
    <lineage>
        <taxon>Bacteria</taxon>
        <taxon>Pseudomonadati</taxon>
        <taxon>Pseudomonadota</taxon>
        <taxon>Gammaproteobacteria</taxon>
        <taxon>Lysobacterales</taxon>
        <taxon>Rhodanobacteraceae</taxon>
        <taxon>Tahibacter</taxon>
    </lineage>
</organism>
<dbReference type="PANTHER" id="PTHR46401">
    <property type="entry name" value="GLYCOSYLTRANSFERASE WBBK-RELATED"/>
    <property type="match status" value="1"/>
</dbReference>
<dbReference type="InterPro" id="IPR001296">
    <property type="entry name" value="Glyco_trans_1"/>
</dbReference>
<dbReference type="AlphaFoldDB" id="A0A4R6YSI7"/>
<dbReference type="Gene3D" id="3.40.50.2000">
    <property type="entry name" value="Glycogen Phosphorylase B"/>
    <property type="match status" value="1"/>
</dbReference>
<dbReference type="EMBL" id="SNZH01000011">
    <property type="protein sequence ID" value="TDR41116.1"/>
    <property type="molecule type" value="Genomic_DNA"/>
</dbReference>
<evidence type="ECO:0000259" key="2">
    <source>
        <dbReference type="Pfam" id="PF00534"/>
    </source>
</evidence>
<proteinExistence type="predicted"/>
<keyword evidence="4" id="KW-1185">Reference proteome</keyword>
<comment type="caution">
    <text evidence="3">The sequence shown here is derived from an EMBL/GenBank/DDBJ whole genome shotgun (WGS) entry which is preliminary data.</text>
</comment>
<dbReference type="OrthoDB" id="9801609at2"/>
<name>A0A4R6YSI7_9GAMM</name>
<keyword evidence="1 3" id="KW-0808">Transferase</keyword>
<dbReference type="GO" id="GO:0016757">
    <property type="term" value="F:glycosyltransferase activity"/>
    <property type="evidence" value="ECO:0007669"/>
    <property type="project" value="InterPro"/>
</dbReference>
<evidence type="ECO:0000313" key="3">
    <source>
        <dbReference type="EMBL" id="TDR41116.1"/>
    </source>
</evidence>
<dbReference type="SUPFAM" id="SSF53756">
    <property type="entry name" value="UDP-Glycosyltransferase/glycogen phosphorylase"/>
    <property type="match status" value="1"/>
</dbReference>
<feature type="domain" description="Glycosyl transferase family 1" evidence="2">
    <location>
        <begin position="178"/>
        <end position="331"/>
    </location>
</feature>
<accession>A0A4R6YSI7</accession>
<evidence type="ECO:0000256" key="1">
    <source>
        <dbReference type="ARBA" id="ARBA00022679"/>
    </source>
</evidence>
<protein>
    <submittedName>
        <fullName evidence="3">Glycosyltransferase involved in cell wall biosynthesis</fullName>
    </submittedName>
</protein>
<sequence>MRMKIALLAPSLTAHDAVGTDVLEMAAALRQAGHDVRLYADHSQGIHDSVHAPAGLERWLGPRDLVIYHYSIGWPRVEQQLATLRCRRVLRYHNITPPEFFQGWSREHVRSCAAGRAGLATVATLGFDLAWACSAYNRDELVQAGLPPERSLVLAPFHRCEALLDQAADSALLDRYDDGRRNILMLGRVAPNKGHIALFDAFACYRREYDAEARLLVVGKHDRRLGRYSRHLRERCATLDISAQVHFLDNVDDARLKACWLVADALLMLSEHEGFCVPLVEAMALGVPIVARDSSAIGQTLGEAGLLWQESDPRLYAASLARLVRDADSAELLRLCGRARYREQFAPAVLRTQLLAAMEAFA</sequence>
<dbReference type="CDD" id="cd03801">
    <property type="entry name" value="GT4_PimA-like"/>
    <property type="match status" value="1"/>
</dbReference>
<dbReference type="Pfam" id="PF00534">
    <property type="entry name" value="Glycos_transf_1"/>
    <property type="match status" value="1"/>
</dbReference>
<dbReference type="PANTHER" id="PTHR46401:SF2">
    <property type="entry name" value="GLYCOSYLTRANSFERASE WBBK-RELATED"/>
    <property type="match status" value="1"/>
</dbReference>